<proteinExistence type="predicted"/>
<feature type="compositionally biased region" description="Polar residues" evidence="1">
    <location>
        <begin position="87"/>
        <end position="96"/>
    </location>
</feature>
<dbReference type="InterPro" id="IPR029526">
    <property type="entry name" value="PGBD"/>
</dbReference>
<organism evidence="3 4">
    <name type="scientific">Acanthoscelides obtectus</name>
    <name type="common">Bean weevil</name>
    <name type="synonym">Bruchus obtectus</name>
    <dbReference type="NCBI Taxonomy" id="200917"/>
    <lineage>
        <taxon>Eukaryota</taxon>
        <taxon>Metazoa</taxon>
        <taxon>Ecdysozoa</taxon>
        <taxon>Arthropoda</taxon>
        <taxon>Hexapoda</taxon>
        <taxon>Insecta</taxon>
        <taxon>Pterygota</taxon>
        <taxon>Neoptera</taxon>
        <taxon>Endopterygota</taxon>
        <taxon>Coleoptera</taxon>
        <taxon>Polyphaga</taxon>
        <taxon>Cucujiformia</taxon>
        <taxon>Chrysomeloidea</taxon>
        <taxon>Chrysomelidae</taxon>
        <taxon>Bruchinae</taxon>
        <taxon>Bruchini</taxon>
        <taxon>Acanthoscelides</taxon>
    </lineage>
</organism>
<evidence type="ECO:0000256" key="1">
    <source>
        <dbReference type="SAM" id="MobiDB-lite"/>
    </source>
</evidence>
<dbReference type="Proteomes" id="UP001152888">
    <property type="component" value="Unassembled WGS sequence"/>
</dbReference>
<feature type="region of interest" description="Disordered" evidence="1">
    <location>
        <begin position="75"/>
        <end position="110"/>
    </location>
</feature>
<evidence type="ECO:0000259" key="2">
    <source>
        <dbReference type="Pfam" id="PF13843"/>
    </source>
</evidence>
<reference evidence="3" key="1">
    <citation type="submission" date="2022-03" db="EMBL/GenBank/DDBJ databases">
        <authorList>
            <person name="Sayadi A."/>
        </authorList>
    </citation>
    <scope>NUCLEOTIDE SEQUENCE</scope>
</reference>
<evidence type="ECO:0000313" key="4">
    <source>
        <dbReference type="Proteomes" id="UP001152888"/>
    </source>
</evidence>
<dbReference type="OrthoDB" id="6740508at2759"/>
<comment type="caution">
    <text evidence="3">The sequence shown here is derived from an EMBL/GenBank/DDBJ whole genome shotgun (WGS) entry which is preliminary data.</text>
</comment>
<name>A0A9P0Q8B2_ACAOB</name>
<feature type="non-terminal residue" evidence="3">
    <location>
        <position position="1"/>
    </location>
</feature>
<evidence type="ECO:0000313" key="3">
    <source>
        <dbReference type="EMBL" id="CAH2014907.1"/>
    </source>
</evidence>
<dbReference type="EMBL" id="CAKOFQ010008569">
    <property type="protein sequence ID" value="CAH2014907.1"/>
    <property type="molecule type" value="Genomic_DNA"/>
</dbReference>
<sequence>MKFHSLTFTIRSTTESIKNPLSLDISSNTHKLLLEYGWKPNHERFNIGRSYIRLYFAYIGPNVVQTCPKRMNVQKNTYHDSDDSRDQNYSPNGSDTESNDGGPGYMEFSPFQNQNEMQDFVPSPVSRKSIQEINYDDGPPSIHQNNFEYIPGNCINEAIISLLGEGEPHDFYNLLINDEIFEMIVEQTNLFASQRLMSEDSDFGKSSKFHSWTPTTVSEIKNFFGIIAYMGL</sequence>
<protein>
    <recommendedName>
        <fullName evidence="2">PiggyBac transposable element-derived protein domain-containing protein</fullName>
    </recommendedName>
</protein>
<feature type="compositionally biased region" description="Basic and acidic residues" evidence="1">
    <location>
        <begin position="77"/>
        <end position="86"/>
    </location>
</feature>
<accession>A0A9P0Q8B2</accession>
<gene>
    <name evidence="3" type="ORF">ACAOBT_LOCUS34391</name>
</gene>
<dbReference type="Pfam" id="PF13843">
    <property type="entry name" value="DDE_Tnp_1_7"/>
    <property type="match status" value="1"/>
</dbReference>
<dbReference type="AlphaFoldDB" id="A0A9P0Q8B2"/>
<feature type="domain" description="PiggyBac transposable element-derived protein" evidence="2">
    <location>
        <begin position="168"/>
        <end position="231"/>
    </location>
</feature>
<keyword evidence="4" id="KW-1185">Reference proteome</keyword>